<reference evidence="1 2" key="1">
    <citation type="journal article" date="2019" name="Commun. Biol.">
        <title>The bagworm genome reveals a unique fibroin gene that provides high tensile strength.</title>
        <authorList>
            <person name="Kono N."/>
            <person name="Nakamura H."/>
            <person name="Ohtoshi R."/>
            <person name="Tomita M."/>
            <person name="Numata K."/>
            <person name="Arakawa K."/>
        </authorList>
    </citation>
    <scope>NUCLEOTIDE SEQUENCE [LARGE SCALE GENOMIC DNA]</scope>
</reference>
<accession>A0A4C1Y2C9</accession>
<gene>
    <name evidence="1" type="ORF">EVAR_45638_1</name>
</gene>
<keyword evidence="2" id="KW-1185">Reference proteome</keyword>
<evidence type="ECO:0000313" key="2">
    <source>
        <dbReference type="Proteomes" id="UP000299102"/>
    </source>
</evidence>
<dbReference type="Proteomes" id="UP000299102">
    <property type="component" value="Unassembled WGS sequence"/>
</dbReference>
<organism evidence="1 2">
    <name type="scientific">Eumeta variegata</name>
    <name type="common">Bagworm moth</name>
    <name type="synonym">Eumeta japonica</name>
    <dbReference type="NCBI Taxonomy" id="151549"/>
    <lineage>
        <taxon>Eukaryota</taxon>
        <taxon>Metazoa</taxon>
        <taxon>Ecdysozoa</taxon>
        <taxon>Arthropoda</taxon>
        <taxon>Hexapoda</taxon>
        <taxon>Insecta</taxon>
        <taxon>Pterygota</taxon>
        <taxon>Neoptera</taxon>
        <taxon>Endopterygota</taxon>
        <taxon>Lepidoptera</taxon>
        <taxon>Glossata</taxon>
        <taxon>Ditrysia</taxon>
        <taxon>Tineoidea</taxon>
        <taxon>Psychidae</taxon>
        <taxon>Oiketicinae</taxon>
        <taxon>Eumeta</taxon>
    </lineage>
</organism>
<proteinExistence type="predicted"/>
<evidence type="ECO:0000313" key="1">
    <source>
        <dbReference type="EMBL" id="GBP70371.1"/>
    </source>
</evidence>
<sequence>MASELLRTVAASVKKSIISQQLSGVCQGASALSYGGAHAPPVRQPRDTIAPDESASRKMIICANKFSVSYRRYLTTIKALRGVGDCSVPRLK</sequence>
<dbReference type="AlphaFoldDB" id="A0A4C1Y2C9"/>
<dbReference type="EMBL" id="BGZK01001072">
    <property type="protein sequence ID" value="GBP70371.1"/>
    <property type="molecule type" value="Genomic_DNA"/>
</dbReference>
<name>A0A4C1Y2C9_EUMVA</name>
<protein>
    <submittedName>
        <fullName evidence="1">Uncharacterized protein</fullName>
    </submittedName>
</protein>
<comment type="caution">
    <text evidence="1">The sequence shown here is derived from an EMBL/GenBank/DDBJ whole genome shotgun (WGS) entry which is preliminary data.</text>
</comment>